<dbReference type="Proteomes" id="UP000192368">
    <property type="component" value="Unassembled WGS sequence"/>
</dbReference>
<gene>
    <name evidence="1" type="ORF">SAMN00017477_0129</name>
</gene>
<dbReference type="RefSeq" id="WP_084229852.1">
    <property type="nucleotide sequence ID" value="NZ_FWWR01000009.1"/>
</dbReference>
<organism evidence="1 2">
    <name type="scientific">Peptoniphilus asaccharolyticus DSM 20463</name>
    <dbReference type="NCBI Taxonomy" id="573058"/>
    <lineage>
        <taxon>Bacteria</taxon>
        <taxon>Bacillati</taxon>
        <taxon>Bacillota</taxon>
        <taxon>Tissierellia</taxon>
        <taxon>Tissierellales</taxon>
        <taxon>Peptoniphilaceae</taxon>
        <taxon>Peptoniphilus</taxon>
    </lineage>
</organism>
<protein>
    <submittedName>
        <fullName evidence="1">Uncharacterized protein</fullName>
    </submittedName>
</protein>
<accession>A0A1W1UEV4</accession>
<dbReference type="OrthoDB" id="7107882at2"/>
<dbReference type="AlphaFoldDB" id="A0A1W1UEV4"/>
<dbReference type="EMBL" id="FWWR01000009">
    <property type="protein sequence ID" value="SMB79626.1"/>
    <property type="molecule type" value="Genomic_DNA"/>
</dbReference>
<name>A0A1W1UEV4_PEPAS</name>
<sequence length="88" mass="10013">MNQTRVVVLNEAQIGEADNWNLCFQYVRYEYGDGNEENGYRFIWKRPDGTLQAARGQARIPSIADINFLVGKAIKEGWGNHNCGTLSY</sequence>
<evidence type="ECO:0000313" key="1">
    <source>
        <dbReference type="EMBL" id="SMB79626.1"/>
    </source>
</evidence>
<keyword evidence="2" id="KW-1185">Reference proteome</keyword>
<reference evidence="2" key="1">
    <citation type="submission" date="2017-04" db="EMBL/GenBank/DDBJ databases">
        <authorList>
            <person name="Varghese N."/>
            <person name="Submissions S."/>
        </authorList>
    </citation>
    <scope>NUCLEOTIDE SEQUENCE [LARGE SCALE GENOMIC DNA]</scope>
    <source>
        <strain evidence="2">DSM 20463</strain>
    </source>
</reference>
<proteinExistence type="predicted"/>
<evidence type="ECO:0000313" key="2">
    <source>
        <dbReference type="Proteomes" id="UP000192368"/>
    </source>
</evidence>